<feature type="domain" description="Protein-PII uridylyltransferase N-terminal" evidence="1">
    <location>
        <begin position="40"/>
        <end position="163"/>
    </location>
</feature>
<accession>A0A975AIT1</accession>
<dbReference type="AlphaFoldDB" id="A0A975AIT1"/>
<reference evidence="3" key="1">
    <citation type="submission" date="2021-03" db="EMBL/GenBank/DDBJ databases">
        <title>Alkalibacter marinus sp. nov., isolated from tidal flat sediment.</title>
        <authorList>
            <person name="Namirimu T."/>
            <person name="Yang J.-A."/>
            <person name="Yang S.-H."/>
            <person name="Kim Y.-J."/>
            <person name="Kwon K.K."/>
        </authorList>
    </citation>
    <scope>NUCLEOTIDE SEQUENCE</scope>
    <source>
        <strain evidence="3">ES005</strain>
    </source>
</reference>
<gene>
    <name evidence="3" type="ORF">J0B03_05015</name>
</gene>
<protein>
    <recommendedName>
        <fullName evidence="5">CBS domain-containing protein</fullName>
    </recommendedName>
</protein>
<evidence type="ECO:0000313" key="3">
    <source>
        <dbReference type="EMBL" id="QSX09428.1"/>
    </source>
</evidence>
<dbReference type="InterPro" id="IPR018821">
    <property type="entry name" value="DUF294_put_nucleoTrafse_sb-bd"/>
</dbReference>
<evidence type="ECO:0000313" key="4">
    <source>
        <dbReference type="Proteomes" id="UP000663499"/>
    </source>
</evidence>
<dbReference type="RefSeq" id="WP_207300763.1">
    <property type="nucleotide sequence ID" value="NZ_CP071444.1"/>
</dbReference>
<dbReference type="InterPro" id="IPR005105">
    <property type="entry name" value="GlnD_Uridyltrans_N"/>
</dbReference>
<proteinExistence type="predicted"/>
<evidence type="ECO:0008006" key="5">
    <source>
        <dbReference type="Google" id="ProtNLM"/>
    </source>
</evidence>
<dbReference type="KEGG" id="alka:J0B03_05015"/>
<dbReference type="GO" id="GO:0008773">
    <property type="term" value="F:[protein-PII] uridylyltransferase activity"/>
    <property type="evidence" value="ECO:0007669"/>
    <property type="project" value="InterPro"/>
</dbReference>
<evidence type="ECO:0000259" key="1">
    <source>
        <dbReference type="Pfam" id="PF03445"/>
    </source>
</evidence>
<sequence>MPLSENDVSLLFDRLDTDDKIKNWFDAGSSTGEDFFDQLKQLNDAYDRKKKDALNELVESLKKEEGYPPVRFCWMVLGSGGRREQVYRTDQDNGLIHQAVDDPAKQKEVERYFQVFAQKANQALASLGFALCPGDVMAENDFWRGSTEFWRRRVEQWVEKPTSENIRNLTIFLDFRGMYGSLDMAVELRQELMEAVRRRPLFLTFLAQDACSGAIGNPLRNDRINVKTEWLVHLVDCVRVFAIKNQCVETNTCRRIDYLEGRSIFSSEFSQDLKNTLERMLRWRMLANKDQLPSKVLLENWDGEWQETTETLRLLRSVTKEEFFPNS</sequence>
<dbReference type="Pfam" id="PF10335">
    <property type="entry name" value="DUF294_C"/>
    <property type="match status" value="1"/>
</dbReference>
<organism evidence="3 4">
    <name type="scientific">Alkalibacter rhizosphaerae</name>
    <dbReference type="NCBI Taxonomy" id="2815577"/>
    <lineage>
        <taxon>Bacteria</taxon>
        <taxon>Bacillati</taxon>
        <taxon>Bacillota</taxon>
        <taxon>Clostridia</taxon>
        <taxon>Eubacteriales</taxon>
        <taxon>Eubacteriaceae</taxon>
        <taxon>Alkalibacter</taxon>
    </lineage>
</organism>
<keyword evidence="4" id="KW-1185">Reference proteome</keyword>
<feature type="domain" description="DUF294" evidence="2">
    <location>
        <begin position="221"/>
        <end position="292"/>
    </location>
</feature>
<name>A0A975AIT1_9FIRM</name>
<evidence type="ECO:0000259" key="2">
    <source>
        <dbReference type="Pfam" id="PF10335"/>
    </source>
</evidence>
<dbReference type="EMBL" id="CP071444">
    <property type="protein sequence ID" value="QSX09428.1"/>
    <property type="molecule type" value="Genomic_DNA"/>
</dbReference>
<dbReference type="Proteomes" id="UP000663499">
    <property type="component" value="Chromosome"/>
</dbReference>
<dbReference type="Pfam" id="PF03445">
    <property type="entry name" value="DUF294"/>
    <property type="match status" value="1"/>
</dbReference>
<dbReference type="CDD" id="cd05401">
    <property type="entry name" value="NT_GlnE_GlnD_like"/>
    <property type="match status" value="1"/>
</dbReference>